<dbReference type="Proteomes" id="UP000426027">
    <property type="component" value="Chromosome"/>
</dbReference>
<evidence type="ECO:0000313" key="3">
    <source>
        <dbReference type="Proteomes" id="UP000426027"/>
    </source>
</evidence>
<protein>
    <recommendedName>
        <fullName evidence="4">Tetratricopeptide repeat protein</fullName>
    </recommendedName>
</protein>
<dbReference type="EMBL" id="CP046566">
    <property type="protein sequence ID" value="QGW27193.1"/>
    <property type="molecule type" value="Genomic_DNA"/>
</dbReference>
<dbReference type="RefSeq" id="WP_157476707.1">
    <property type="nucleotide sequence ID" value="NZ_CP046566.1"/>
</dbReference>
<evidence type="ECO:0008006" key="4">
    <source>
        <dbReference type="Google" id="ProtNLM"/>
    </source>
</evidence>
<evidence type="ECO:0000256" key="1">
    <source>
        <dbReference type="SAM" id="SignalP"/>
    </source>
</evidence>
<keyword evidence="3" id="KW-1185">Reference proteome</keyword>
<dbReference type="KEGG" id="fls:GLV81_02915"/>
<accession>A0A6I6G6W9</accession>
<feature type="signal peptide" evidence="1">
    <location>
        <begin position="1"/>
        <end position="19"/>
    </location>
</feature>
<organism evidence="2 3">
    <name type="scientific">Phnomibacter ginsenosidimutans</name>
    <dbReference type="NCBI Taxonomy" id="2676868"/>
    <lineage>
        <taxon>Bacteria</taxon>
        <taxon>Pseudomonadati</taxon>
        <taxon>Bacteroidota</taxon>
        <taxon>Chitinophagia</taxon>
        <taxon>Chitinophagales</taxon>
        <taxon>Chitinophagaceae</taxon>
        <taxon>Phnomibacter</taxon>
    </lineage>
</organism>
<dbReference type="AlphaFoldDB" id="A0A6I6G6W9"/>
<sequence>MKKVFILCLTAVLAIAVQAQNEKYVNFMKKNIAALDSAKSPEDLQVSANNFERIANTEKGEWLPNYYAAYALVMKAYYVKEMKDIDPLCDKADAFLAMAESMNAANSEIATLKAMVLTARMRADGSRGMTMGPKATMILQQALQQQPTGNPRALMQMAQMKFYTPPAFGGGKDAGIELLKKALQLTIALSLPVSWIQAGVSRMQLIYWHNGRLSK</sequence>
<proteinExistence type="predicted"/>
<gene>
    <name evidence="2" type="ORF">GLV81_02915</name>
</gene>
<feature type="chain" id="PRO_5026359839" description="Tetratricopeptide repeat protein" evidence="1">
    <location>
        <begin position="20"/>
        <end position="215"/>
    </location>
</feature>
<reference evidence="2 3" key="1">
    <citation type="submission" date="2019-11" db="EMBL/GenBank/DDBJ databases">
        <authorList>
            <person name="Im W.T."/>
        </authorList>
    </citation>
    <scope>NUCLEOTIDE SEQUENCE [LARGE SCALE GENOMIC DNA]</scope>
    <source>
        <strain evidence="2 3">SB-02</strain>
    </source>
</reference>
<evidence type="ECO:0000313" key="2">
    <source>
        <dbReference type="EMBL" id="QGW27193.1"/>
    </source>
</evidence>
<keyword evidence="1" id="KW-0732">Signal</keyword>
<name>A0A6I6G6W9_9BACT</name>